<organism evidence="1 2">
    <name type="scientific">Duganella aceris</name>
    <dbReference type="NCBI Taxonomy" id="2703883"/>
    <lineage>
        <taxon>Bacteria</taxon>
        <taxon>Pseudomonadati</taxon>
        <taxon>Pseudomonadota</taxon>
        <taxon>Betaproteobacteria</taxon>
        <taxon>Burkholderiales</taxon>
        <taxon>Oxalobacteraceae</taxon>
        <taxon>Telluria group</taxon>
        <taxon>Duganella</taxon>
    </lineage>
</organism>
<sequence length="73" mass="8131">MLALQEIARSRLRLMGALAVDREGEEVLAGLSVAESVFFLSFNDEPDDGNETAENLLFLSLQHRHLVARALTY</sequence>
<gene>
    <name evidence="1" type="ORF">GW587_18410</name>
</gene>
<dbReference type="RefSeq" id="WP_166105897.1">
    <property type="nucleotide sequence ID" value="NZ_JAADJT010000008.1"/>
</dbReference>
<name>A0ABX0FNZ7_9BURK</name>
<reference evidence="1 2" key="1">
    <citation type="submission" date="2020-01" db="EMBL/GenBank/DDBJ databases">
        <authorList>
            <person name="Lee S.D."/>
        </authorList>
    </citation>
    <scope>NUCLEOTIDE SEQUENCE [LARGE SCALE GENOMIC DNA]</scope>
    <source>
        <strain evidence="1 2">SAP-35</strain>
    </source>
</reference>
<dbReference type="EMBL" id="JAADJT010000008">
    <property type="protein sequence ID" value="NGZ86218.1"/>
    <property type="molecule type" value="Genomic_DNA"/>
</dbReference>
<protein>
    <submittedName>
        <fullName evidence="1">Uncharacterized protein</fullName>
    </submittedName>
</protein>
<keyword evidence="2" id="KW-1185">Reference proteome</keyword>
<reference evidence="2" key="2">
    <citation type="submission" date="2023-07" db="EMBL/GenBank/DDBJ databases">
        <title>Duganella aceri sp. nov., isolated from tree sap.</title>
        <authorList>
            <person name="Kim I.S."/>
        </authorList>
    </citation>
    <scope>NUCLEOTIDE SEQUENCE [LARGE SCALE GENOMIC DNA]</scope>
    <source>
        <strain evidence="2">SAP-35</strain>
    </source>
</reference>
<dbReference type="Proteomes" id="UP000666369">
    <property type="component" value="Unassembled WGS sequence"/>
</dbReference>
<evidence type="ECO:0000313" key="1">
    <source>
        <dbReference type="EMBL" id="NGZ86218.1"/>
    </source>
</evidence>
<proteinExistence type="predicted"/>
<accession>A0ABX0FNZ7</accession>
<comment type="caution">
    <text evidence="1">The sequence shown here is derived from an EMBL/GenBank/DDBJ whole genome shotgun (WGS) entry which is preliminary data.</text>
</comment>
<evidence type="ECO:0000313" key="2">
    <source>
        <dbReference type="Proteomes" id="UP000666369"/>
    </source>
</evidence>